<dbReference type="Gene3D" id="6.10.250.3150">
    <property type="match status" value="1"/>
</dbReference>
<dbReference type="EMBL" id="CAKMMF010000002">
    <property type="protein sequence ID" value="CAH1192749.1"/>
    <property type="molecule type" value="Genomic_DNA"/>
</dbReference>
<feature type="coiled-coil region" evidence="2">
    <location>
        <begin position="29"/>
        <end position="63"/>
    </location>
</feature>
<protein>
    <recommendedName>
        <fullName evidence="8">Peptidase M23 domain-containing protein</fullName>
    </recommendedName>
</protein>
<dbReference type="PANTHER" id="PTHR21666">
    <property type="entry name" value="PEPTIDASE-RELATED"/>
    <property type="match status" value="1"/>
</dbReference>
<reference evidence="6" key="1">
    <citation type="submission" date="2022-01" db="EMBL/GenBank/DDBJ databases">
        <authorList>
            <person name="Criscuolo A."/>
        </authorList>
    </citation>
    <scope>NUCLEOTIDE SEQUENCE</scope>
    <source>
        <strain evidence="6">CIP111893</strain>
    </source>
</reference>
<evidence type="ECO:0000256" key="1">
    <source>
        <dbReference type="ARBA" id="ARBA00022729"/>
    </source>
</evidence>
<proteinExistence type="predicted"/>
<dbReference type="InterPro" id="IPR016047">
    <property type="entry name" value="M23ase_b-sheet_dom"/>
</dbReference>
<evidence type="ECO:0008006" key="8">
    <source>
        <dbReference type="Google" id="ProtNLM"/>
    </source>
</evidence>
<dbReference type="InterPro" id="IPR011055">
    <property type="entry name" value="Dup_hybrid_motif"/>
</dbReference>
<name>A0ABM9BSR7_9BACL</name>
<comment type="caution">
    <text evidence="6">The sequence shown here is derived from an EMBL/GenBank/DDBJ whole genome shotgun (WGS) entry which is preliminary data.</text>
</comment>
<feature type="signal peptide" evidence="3">
    <location>
        <begin position="1"/>
        <end position="25"/>
    </location>
</feature>
<feature type="coiled-coil region" evidence="2">
    <location>
        <begin position="215"/>
        <end position="249"/>
    </location>
</feature>
<gene>
    <name evidence="6" type="ORF">PAECIP111893_00327</name>
</gene>
<feature type="domain" description="Peptidoglycan hydrolase PcsB coiled-coil" evidence="5">
    <location>
        <begin position="108"/>
        <end position="179"/>
    </location>
</feature>
<dbReference type="InterPro" id="IPR057309">
    <property type="entry name" value="PcsB_CC"/>
</dbReference>
<evidence type="ECO:0000259" key="5">
    <source>
        <dbReference type="Pfam" id="PF24568"/>
    </source>
</evidence>
<keyword evidence="2" id="KW-0175">Coiled coil</keyword>
<keyword evidence="1 3" id="KW-0732">Signal</keyword>
<feature type="chain" id="PRO_5046651438" description="Peptidase M23 domain-containing protein" evidence="3">
    <location>
        <begin position="26"/>
        <end position="390"/>
    </location>
</feature>
<evidence type="ECO:0000259" key="4">
    <source>
        <dbReference type="Pfam" id="PF01551"/>
    </source>
</evidence>
<feature type="domain" description="M23ase beta-sheet core" evidence="4">
    <location>
        <begin position="289"/>
        <end position="385"/>
    </location>
</feature>
<dbReference type="Pfam" id="PF01551">
    <property type="entry name" value="Peptidase_M23"/>
    <property type="match status" value="1"/>
</dbReference>
<accession>A0ABM9BSR7</accession>
<evidence type="ECO:0000313" key="6">
    <source>
        <dbReference type="EMBL" id="CAH1192749.1"/>
    </source>
</evidence>
<dbReference type="InterPro" id="IPR050570">
    <property type="entry name" value="Cell_wall_metabolism_enzyme"/>
</dbReference>
<evidence type="ECO:0000256" key="3">
    <source>
        <dbReference type="SAM" id="SignalP"/>
    </source>
</evidence>
<keyword evidence="7" id="KW-1185">Reference proteome</keyword>
<evidence type="ECO:0000256" key="2">
    <source>
        <dbReference type="SAM" id="Coils"/>
    </source>
</evidence>
<dbReference type="Gene3D" id="2.70.70.10">
    <property type="entry name" value="Glucose Permease (Domain IIA)"/>
    <property type="match status" value="1"/>
</dbReference>
<dbReference type="CDD" id="cd12797">
    <property type="entry name" value="M23_peptidase"/>
    <property type="match status" value="1"/>
</dbReference>
<evidence type="ECO:0000313" key="7">
    <source>
        <dbReference type="Proteomes" id="UP000838686"/>
    </source>
</evidence>
<sequence>MRKALATLTVIVFAAFIFQPFGGEAASQVDKINKELAKVRQDIADAKNSRTEAEKERDSVLAQKEETAKTINELLVELDSVGTQMIDMQQQIAAREASLLQAGEDLQAAEERLANQDVLLQSRVRLMYTKGSVSYLDVLMSATSFSDFLDRFDALKSILGQDRELLENYNHEKELIAAKKQEIEGALDEVRVMYGKLDSYKTLLVNKESQKEVMILQFNEKVEELEEISEKSTEQLMQLAKTEADLEEKKRKVKTYYTGGSLAVPLKDSYTLTSGFGTRIHPISGKRKSHNGIDMAAPKGTSIYAAESGVVIVAQWWSGYGYCVIINHGAGLWTLYGHIRKDGIMVEKGQTVKRGQKIAEVGSTGISSGNHLHFEVRKDQTPVNPNSYLK</sequence>
<dbReference type="Pfam" id="PF24568">
    <property type="entry name" value="CC_PcsB"/>
    <property type="match status" value="1"/>
</dbReference>
<dbReference type="Proteomes" id="UP000838686">
    <property type="component" value="Unassembled WGS sequence"/>
</dbReference>
<organism evidence="6 7">
    <name type="scientific">Paenibacillus plantiphilus</name>
    <dbReference type="NCBI Taxonomy" id="2905650"/>
    <lineage>
        <taxon>Bacteria</taxon>
        <taxon>Bacillati</taxon>
        <taxon>Bacillota</taxon>
        <taxon>Bacilli</taxon>
        <taxon>Bacillales</taxon>
        <taxon>Paenibacillaceae</taxon>
        <taxon>Paenibacillus</taxon>
    </lineage>
</organism>
<dbReference type="PANTHER" id="PTHR21666:SF270">
    <property type="entry name" value="MUREIN HYDROLASE ACTIVATOR ENVC"/>
    <property type="match status" value="1"/>
</dbReference>
<dbReference type="SUPFAM" id="SSF51261">
    <property type="entry name" value="Duplicated hybrid motif"/>
    <property type="match status" value="1"/>
</dbReference>